<dbReference type="InterPro" id="IPR006764">
    <property type="entry name" value="SAM_dep_MeTrfase_SAV2177_type"/>
</dbReference>
<gene>
    <name evidence="1" type="ordered locus">FraEuI1c_4789</name>
</gene>
<dbReference type="InParanoid" id="E3J0L0"/>
<keyword evidence="2" id="KW-1185">Reference proteome</keyword>
<proteinExistence type="predicted"/>
<dbReference type="HOGENOM" id="CLU_067079_1_0_11"/>
<dbReference type="AlphaFoldDB" id="E3J0L0"/>
<dbReference type="eggNOG" id="COG3315">
    <property type="taxonomic scope" value="Bacteria"/>
</dbReference>
<dbReference type="RefSeq" id="WP_013425897.1">
    <property type="nucleotide sequence ID" value="NC_014666.1"/>
</dbReference>
<dbReference type="EMBL" id="CP002299">
    <property type="protein sequence ID" value="ADP82779.1"/>
    <property type="molecule type" value="Genomic_DNA"/>
</dbReference>
<evidence type="ECO:0008006" key="3">
    <source>
        <dbReference type="Google" id="ProtNLM"/>
    </source>
</evidence>
<sequence>MAVTEPVRLEPAQSVDLRTDVAHSARMYDWYLGGKDNFPADRLAGEKVREVLPAVPQSAVQNRAFLVRATRFLAREAGIRQFLDIGTGIPTRPNLHEVAQGVAPEARIVYADNDPIVLAHARALLTSAPEGRTAYLDADVRDPARILASPEVRETLDLTRPVGLSLVAILHFVDDEDGAYDIVRQLMAALPSGSYLTLSCLTADFDPGPVNTAVGVYHAQGLTCVARPHAATLRFFDGLEVVAPGLTPTHLWRPDDLAPSPEAIAGGNIIYGAVARKS</sequence>
<dbReference type="KEGG" id="fri:FraEuI1c_4789"/>
<evidence type="ECO:0000313" key="2">
    <source>
        <dbReference type="Proteomes" id="UP000002484"/>
    </source>
</evidence>
<dbReference type="Proteomes" id="UP000002484">
    <property type="component" value="Chromosome"/>
</dbReference>
<dbReference type="InterPro" id="IPR029063">
    <property type="entry name" value="SAM-dependent_MTases_sf"/>
</dbReference>
<protein>
    <recommendedName>
        <fullName evidence="3">S-adenosyl methyltransferase</fullName>
    </recommendedName>
</protein>
<accession>E3J0L0</accession>
<organism evidence="1 2">
    <name type="scientific">Pseudofrankia inefficax (strain DSM 45817 / CECT 9037 / DDB 130130 / EuI1c)</name>
    <name type="common">Frankia inefficax</name>
    <dbReference type="NCBI Taxonomy" id="298654"/>
    <lineage>
        <taxon>Bacteria</taxon>
        <taxon>Bacillati</taxon>
        <taxon>Actinomycetota</taxon>
        <taxon>Actinomycetes</taxon>
        <taxon>Frankiales</taxon>
        <taxon>Frankiaceae</taxon>
        <taxon>Pseudofrankia</taxon>
    </lineage>
</organism>
<dbReference type="SUPFAM" id="SSF53335">
    <property type="entry name" value="S-adenosyl-L-methionine-dependent methyltransferases"/>
    <property type="match status" value="1"/>
</dbReference>
<dbReference type="Gene3D" id="3.40.50.150">
    <property type="entry name" value="Vaccinia Virus protein VP39"/>
    <property type="match status" value="1"/>
</dbReference>
<dbReference type="STRING" id="298654.FraEuI1c_4789"/>
<evidence type="ECO:0000313" key="1">
    <source>
        <dbReference type="EMBL" id="ADP82779.1"/>
    </source>
</evidence>
<reference evidence="1 2" key="1">
    <citation type="submission" date="2010-10" db="EMBL/GenBank/DDBJ databases">
        <title>Complete sequence of Frankia sp. EuI1c.</title>
        <authorList>
            <consortium name="US DOE Joint Genome Institute"/>
            <person name="Lucas S."/>
            <person name="Copeland A."/>
            <person name="Lapidus A."/>
            <person name="Cheng J.-F."/>
            <person name="Bruce D."/>
            <person name="Goodwin L."/>
            <person name="Pitluck S."/>
            <person name="Chertkov O."/>
            <person name="Detter J.C."/>
            <person name="Han C."/>
            <person name="Tapia R."/>
            <person name="Land M."/>
            <person name="Hauser L."/>
            <person name="Jeffries C."/>
            <person name="Kyrpides N."/>
            <person name="Ivanova N."/>
            <person name="Mikhailova N."/>
            <person name="Beauchemin N."/>
            <person name="Sen A."/>
            <person name="Sur S.A."/>
            <person name="Gtari M."/>
            <person name="Wall L."/>
            <person name="Tisa L."/>
            <person name="Woyke T."/>
        </authorList>
    </citation>
    <scope>NUCLEOTIDE SEQUENCE [LARGE SCALE GENOMIC DNA]</scope>
    <source>
        <strain evidence="2">DSM 45817 / CECT 9037 / EuI1c</strain>
    </source>
</reference>
<dbReference type="PIRSF" id="PIRSF017393">
    <property type="entry name" value="MTase_SAV2177"/>
    <property type="match status" value="1"/>
</dbReference>
<dbReference type="Pfam" id="PF04672">
    <property type="entry name" value="Methyltransf_19"/>
    <property type="match status" value="1"/>
</dbReference>
<name>E3J0L0_PSEI1</name>